<dbReference type="Proteomes" id="UP000596742">
    <property type="component" value="Unassembled WGS sequence"/>
</dbReference>
<dbReference type="PANTHER" id="PTHR25462:SF296">
    <property type="entry name" value="MEIOTIC P26, ISOFORM F"/>
    <property type="match status" value="1"/>
</dbReference>
<evidence type="ECO:0000313" key="4">
    <source>
        <dbReference type="Proteomes" id="UP000596742"/>
    </source>
</evidence>
<evidence type="ECO:0000313" key="3">
    <source>
        <dbReference type="EMBL" id="VDI47580.1"/>
    </source>
</evidence>
<dbReference type="Pfam" id="PF00643">
    <property type="entry name" value="zf-B_box"/>
    <property type="match status" value="1"/>
</dbReference>
<dbReference type="Gene3D" id="3.30.160.60">
    <property type="entry name" value="Classic Zinc Finger"/>
    <property type="match status" value="1"/>
</dbReference>
<comment type="caution">
    <text evidence="3">The sequence shown here is derived from an EMBL/GenBank/DDBJ whole genome shotgun (WGS) entry which is preliminary data.</text>
</comment>
<feature type="domain" description="B box-type" evidence="2">
    <location>
        <begin position="74"/>
        <end position="115"/>
    </location>
</feature>
<dbReference type="AlphaFoldDB" id="A0A8B6FE84"/>
<dbReference type="InterPro" id="IPR011042">
    <property type="entry name" value="6-blade_b-propeller_TolB-like"/>
</dbReference>
<gene>
    <name evidence="3" type="ORF">MGAL_10B040831</name>
</gene>
<evidence type="ECO:0000259" key="2">
    <source>
        <dbReference type="PROSITE" id="PS50119"/>
    </source>
</evidence>
<feature type="domain" description="B box-type" evidence="2">
    <location>
        <begin position="11"/>
        <end position="59"/>
    </location>
</feature>
<dbReference type="SUPFAM" id="SSF57845">
    <property type="entry name" value="B-box zinc-binding domain"/>
    <property type="match status" value="1"/>
</dbReference>
<dbReference type="EMBL" id="UYJE01006624">
    <property type="protein sequence ID" value="VDI47580.1"/>
    <property type="molecule type" value="Genomic_DNA"/>
</dbReference>
<dbReference type="InterPro" id="IPR047153">
    <property type="entry name" value="TRIM45/56/19-like"/>
</dbReference>
<dbReference type="GO" id="GO:0008270">
    <property type="term" value="F:zinc ion binding"/>
    <property type="evidence" value="ECO:0007669"/>
    <property type="project" value="UniProtKB-KW"/>
</dbReference>
<keyword evidence="4" id="KW-1185">Reference proteome</keyword>
<dbReference type="InterPro" id="IPR000315">
    <property type="entry name" value="Znf_B-box"/>
</dbReference>
<dbReference type="SUPFAM" id="SSF101898">
    <property type="entry name" value="NHL repeat"/>
    <property type="match status" value="1"/>
</dbReference>
<dbReference type="SMART" id="SM00336">
    <property type="entry name" value="BBOX"/>
    <property type="match status" value="2"/>
</dbReference>
<evidence type="ECO:0000256" key="1">
    <source>
        <dbReference type="PROSITE-ProRule" id="PRU00024"/>
    </source>
</evidence>
<keyword evidence="1" id="KW-0862">Zinc</keyword>
<keyword evidence="1" id="KW-0863">Zinc-finger</keyword>
<accession>A0A8B6FE84</accession>
<dbReference type="CDD" id="cd19756">
    <property type="entry name" value="Bbox2"/>
    <property type="match status" value="1"/>
</dbReference>
<dbReference type="OrthoDB" id="264520at2759"/>
<dbReference type="Gene3D" id="2.120.10.30">
    <property type="entry name" value="TolB, C-terminal domain"/>
    <property type="match status" value="1"/>
</dbReference>
<keyword evidence="1" id="KW-0479">Metal-binding</keyword>
<name>A0A8B6FE84_MYTGA</name>
<sequence length="578" mass="65916">MEFTKSVHRSQVPVACQLCELDNKIQWKCKQCNLLMCNKCKDKIHPKFQNAQDHDIFNIKDVGKAYDVKENLEFNKIKCDLHAGQTCCLFCSTCQNLVCPTCISKAHNGHNFLDITDAYTRKKEKIEIIQMQADKKIQKILDMEKELQRIKTSEESKYNKAKQAISLHKVSLKTSIDLHADLLETQLEENRNSIQKAIETEQARTTVIKEKICHQKLLCTRNITESQSLEKVFRGMDQLENTIQQDFEPFNMKFESTPVFFPRRIISIGALLEYTFANVANEQESFKIKLEINRKFETSLKHIHNLHIGKDAIIWINDRILKKVQKIVLKENHVEIISSFDIDINAIGGTIYNDLLITSGLTYLLFLNEKTGQDRSKYNIAPLLTLVVCITDQYVFIAGMSPTVTNPSSAGRRVVVKFNHEATIRKDYELDENNKPLFIYPRGITCTSNENIFVMDWLTEDNEGQIVVLGKEGKIITYYKGNPSVNSPENPFKPTYIASSPVDLVFITDMLNQTLHVLSNDGHLLTHINTSKYGILYPACVGFSASGKLFVGCASSSANIAEKGKLYELTISCQYIRK</sequence>
<organism evidence="3 4">
    <name type="scientific">Mytilus galloprovincialis</name>
    <name type="common">Mediterranean mussel</name>
    <dbReference type="NCBI Taxonomy" id="29158"/>
    <lineage>
        <taxon>Eukaryota</taxon>
        <taxon>Metazoa</taxon>
        <taxon>Spiralia</taxon>
        <taxon>Lophotrochozoa</taxon>
        <taxon>Mollusca</taxon>
        <taxon>Bivalvia</taxon>
        <taxon>Autobranchia</taxon>
        <taxon>Pteriomorphia</taxon>
        <taxon>Mytilida</taxon>
        <taxon>Mytiloidea</taxon>
        <taxon>Mytilidae</taxon>
        <taxon>Mytilinae</taxon>
        <taxon>Mytilus</taxon>
    </lineage>
</organism>
<proteinExistence type="predicted"/>
<dbReference type="PROSITE" id="PS50119">
    <property type="entry name" value="ZF_BBOX"/>
    <property type="match status" value="2"/>
</dbReference>
<dbReference type="PANTHER" id="PTHR25462">
    <property type="entry name" value="BONUS, ISOFORM C-RELATED"/>
    <property type="match status" value="1"/>
</dbReference>
<protein>
    <recommendedName>
        <fullName evidence="2">B box-type domain-containing protein</fullName>
    </recommendedName>
</protein>
<reference evidence="3" key="1">
    <citation type="submission" date="2018-11" db="EMBL/GenBank/DDBJ databases">
        <authorList>
            <person name="Alioto T."/>
            <person name="Alioto T."/>
        </authorList>
    </citation>
    <scope>NUCLEOTIDE SEQUENCE</scope>
</reference>